<organism evidence="1 2">
    <name type="scientific">Candidatus Acidiferrum panamense</name>
    <dbReference type="NCBI Taxonomy" id="2741543"/>
    <lineage>
        <taxon>Bacteria</taxon>
        <taxon>Pseudomonadati</taxon>
        <taxon>Acidobacteriota</taxon>
        <taxon>Terriglobia</taxon>
        <taxon>Candidatus Acidiferrales</taxon>
        <taxon>Candidatus Acidiferrum</taxon>
    </lineage>
</organism>
<gene>
    <name evidence="1" type="ORF">HRJ53_15940</name>
</gene>
<proteinExistence type="predicted"/>
<keyword evidence="2" id="KW-1185">Reference proteome</keyword>
<accession>A0A7V8NS59</accession>
<dbReference type="EMBL" id="JACDQQ010001530">
    <property type="protein sequence ID" value="MBA0086471.1"/>
    <property type="molecule type" value="Genomic_DNA"/>
</dbReference>
<reference evidence="1" key="1">
    <citation type="submission" date="2020-06" db="EMBL/GenBank/DDBJ databases">
        <title>Legume-microbial interactions unlock mineral nutrients during tropical forest succession.</title>
        <authorList>
            <person name="Epihov D.Z."/>
        </authorList>
    </citation>
    <scope>NUCLEOTIDE SEQUENCE [LARGE SCALE GENOMIC DNA]</scope>
    <source>
        <strain evidence="1">Pan2503</strain>
    </source>
</reference>
<protein>
    <submittedName>
        <fullName evidence="1">Uncharacterized protein</fullName>
    </submittedName>
</protein>
<evidence type="ECO:0000313" key="1">
    <source>
        <dbReference type="EMBL" id="MBA0086471.1"/>
    </source>
</evidence>
<dbReference type="AlphaFoldDB" id="A0A7V8NS59"/>
<dbReference type="Proteomes" id="UP000567293">
    <property type="component" value="Unassembled WGS sequence"/>
</dbReference>
<comment type="caution">
    <text evidence="1">The sequence shown here is derived from an EMBL/GenBank/DDBJ whole genome shotgun (WGS) entry which is preliminary data.</text>
</comment>
<evidence type="ECO:0000313" key="2">
    <source>
        <dbReference type="Proteomes" id="UP000567293"/>
    </source>
</evidence>
<name>A0A7V8NS59_9BACT</name>
<sequence length="100" mass="11519">MRRSGVDDRVIPPHIARRANCDPPDGMDHGRGEIRAADRSEILANFCFEYREQPIYCREHPWYHWSFAKTHTQLACDPAAWSRVDALIRQQIAAASAKQD</sequence>